<feature type="compositionally biased region" description="Basic and acidic residues" evidence="1">
    <location>
        <begin position="467"/>
        <end position="486"/>
    </location>
</feature>
<protein>
    <submittedName>
        <fullName evidence="3">Uncharacterized protein</fullName>
    </submittedName>
</protein>
<keyword evidence="2" id="KW-0472">Membrane</keyword>
<feature type="region of interest" description="Disordered" evidence="1">
    <location>
        <begin position="461"/>
        <end position="486"/>
    </location>
</feature>
<proteinExistence type="predicted"/>
<keyword evidence="4" id="KW-1185">Reference proteome</keyword>
<dbReference type="KEGG" id="tot:TOT_030000751"/>
<name>J4DPY0_THEOR</name>
<accession>J4DPY0</accession>
<keyword evidence="2" id="KW-1133">Transmembrane helix</keyword>
<dbReference type="GeneID" id="20715904"/>
<evidence type="ECO:0000256" key="2">
    <source>
        <dbReference type="SAM" id="Phobius"/>
    </source>
</evidence>
<evidence type="ECO:0000313" key="4">
    <source>
        <dbReference type="Proteomes" id="UP000003786"/>
    </source>
</evidence>
<dbReference type="AlphaFoldDB" id="J4DPY0"/>
<reference evidence="3 4" key="1">
    <citation type="journal article" date="2012" name="MBio">
        <title>Comparative genome analysis of three eukaryotic parasites with differing abilities to transform leukocytes reveals key mediators of Theileria-induced leukocyte transformation.</title>
        <authorList>
            <person name="Hayashida K."/>
            <person name="Hara Y."/>
            <person name="Abe T."/>
            <person name="Yamasaki C."/>
            <person name="Toyoda A."/>
            <person name="Kosuge T."/>
            <person name="Suzuki Y."/>
            <person name="Sato Y."/>
            <person name="Kawashima S."/>
            <person name="Katayama T."/>
            <person name="Wakaguri H."/>
            <person name="Inoue N."/>
            <person name="Homma K."/>
            <person name="Tada-Umezaki M."/>
            <person name="Yagi Y."/>
            <person name="Fujii Y."/>
            <person name="Habara T."/>
            <person name="Kanehisa M."/>
            <person name="Watanabe H."/>
            <person name="Ito K."/>
            <person name="Gojobori T."/>
            <person name="Sugawara H."/>
            <person name="Imanishi T."/>
            <person name="Weir W."/>
            <person name="Gardner M."/>
            <person name="Pain A."/>
            <person name="Shiels B."/>
            <person name="Hattori M."/>
            <person name="Nene V."/>
            <person name="Sugimoto C."/>
        </authorList>
    </citation>
    <scope>NUCLEOTIDE SEQUENCE [LARGE SCALE GENOMIC DNA]</scope>
    <source>
        <strain evidence="3 4">Shintoku</strain>
    </source>
</reference>
<gene>
    <name evidence="3" type="ORF">TOT_030000751</name>
</gene>
<evidence type="ECO:0000256" key="1">
    <source>
        <dbReference type="SAM" id="MobiDB-lite"/>
    </source>
</evidence>
<dbReference type="VEuPathDB" id="PiroplasmaDB:TOT_030000751"/>
<organism evidence="3 4">
    <name type="scientific">Theileria orientalis strain Shintoku</name>
    <dbReference type="NCBI Taxonomy" id="869250"/>
    <lineage>
        <taxon>Eukaryota</taxon>
        <taxon>Sar</taxon>
        <taxon>Alveolata</taxon>
        <taxon>Apicomplexa</taxon>
        <taxon>Aconoidasida</taxon>
        <taxon>Piroplasmida</taxon>
        <taxon>Theileriidae</taxon>
        <taxon>Theileria</taxon>
    </lineage>
</organism>
<evidence type="ECO:0000313" key="3">
    <source>
        <dbReference type="EMBL" id="BAM41489.1"/>
    </source>
</evidence>
<dbReference type="RefSeq" id="XP_009691790.1">
    <property type="nucleotide sequence ID" value="XM_009693495.1"/>
</dbReference>
<feature type="transmembrane region" description="Helical" evidence="2">
    <location>
        <begin position="491"/>
        <end position="517"/>
    </location>
</feature>
<keyword evidence="2" id="KW-0812">Transmembrane</keyword>
<dbReference type="Proteomes" id="UP000003786">
    <property type="component" value="Chromosome 3"/>
</dbReference>
<dbReference type="EMBL" id="AP011948">
    <property type="protein sequence ID" value="BAM41489.1"/>
    <property type="molecule type" value="Genomic_DNA"/>
</dbReference>
<sequence length="525" mass="60058">MGGIYSDLNVYFHSRKGKYSGTGYTVSTKLKRLTGCSCFFERCYEIKFTNGSGLRHNVILYDSSSNKDKNNYVFAYCHPGNPNEVVKKVHVYYSVLAPEHPLVISFETEIKKYDCYYKLLKTARWDYASHITEYSIDKPVDANILDDEFKKLTLNKKIKLTTESDNKFVTVSRHHLSSSHFRFTFISKGVKSVMGSKLLFSMDFDTKEPKSTDPKANANKNQIDPYFLHSVKGHFFDGIIVYFERKDPKPKRQNRDYEGTALLIEFIDSTNGTIQFMRKDNDGYCWSEEKVDYNEDKKLITKLNEIKGGLDNNSVTVIIDETSQYFGVQKVGPGEGKVCKKYTHEFNAANNPKIIFKRKTITITAKGITGVTAKKVEVYYLNAGGKEDTQPFLIVFHKEDNGKAEKAYHFINTDKFEEWVEFNKGKPDGIEKKVEKIEQYCACLSNITTVRWYAHQILIGEEPPPPKPEEKTTPTRPKVEEPKPPPEEPPVWLIVGCVAAGVVVIVTSVVVYGIYWYNTTIKLLT</sequence>